<dbReference type="GO" id="GO:0030295">
    <property type="term" value="F:protein kinase activator activity"/>
    <property type="evidence" value="ECO:0007669"/>
    <property type="project" value="TreeGrafter"/>
</dbReference>
<dbReference type="PANTHER" id="PTHR47738">
    <property type="entry name" value="PTS SYSTEM FRUCTOSE-LIKE EIIA COMPONENT-RELATED"/>
    <property type="match status" value="1"/>
</dbReference>
<dbReference type="AlphaFoldDB" id="A0A1M4SMM7"/>
<keyword evidence="3" id="KW-1185">Reference proteome</keyword>
<dbReference type="RefSeq" id="WP_073035976.1">
    <property type="nucleotide sequence ID" value="NZ_FQVB01000003.1"/>
</dbReference>
<dbReference type="InterPro" id="IPR002178">
    <property type="entry name" value="PTS_EIIA_type-2_dom"/>
</dbReference>
<gene>
    <name evidence="2" type="ORF">SAMN02745206_00133</name>
</gene>
<dbReference type="EMBL" id="FQVB01000003">
    <property type="protein sequence ID" value="SHE33227.1"/>
    <property type="molecule type" value="Genomic_DNA"/>
</dbReference>
<evidence type="ECO:0000259" key="1">
    <source>
        <dbReference type="PROSITE" id="PS51094"/>
    </source>
</evidence>
<dbReference type="Pfam" id="PF00359">
    <property type="entry name" value="PTS_EIIA_2"/>
    <property type="match status" value="1"/>
</dbReference>
<dbReference type="PANTHER" id="PTHR47738:SF1">
    <property type="entry name" value="NITROGEN REGULATORY PROTEIN"/>
    <property type="match status" value="1"/>
</dbReference>
<evidence type="ECO:0000313" key="2">
    <source>
        <dbReference type="EMBL" id="SHE33227.1"/>
    </source>
</evidence>
<dbReference type="GO" id="GO:0016740">
    <property type="term" value="F:transferase activity"/>
    <property type="evidence" value="ECO:0007669"/>
    <property type="project" value="UniProtKB-KW"/>
</dbReference>
<proteinExistence type="predicted"/>
<dbReference type="InterPro" id="IPR016152">
    <property type="entry name" value="PTrfase/Anion_transptr"/>
</dbReference>
<keyword evidence="2" id="KW-0808">Transferase</keyword>
<accession>A0A1M4SMM7</accession>
<organism evidence="2 3">
    <name type="scientific">Desulfacinum infernum DSM 9756</name>
    <dbReference type="NCBI Taxonomy" id="1121391"/>
    <lineage>
        <taxon>Bacteria</taxon>
        <taxon>Pseudomonadati</taxon>
        <taxon>Thermodesulfobacteriota</taxon>
        <taxon>Syntrophobacteria</taxon>
        <taxon>Syntrophobacterales</taxon>
        <taxon>Syntrophobacteraceae</taxon>
        <taxon>Desulfacinum</taxon>
    </lineage>
</organism>
<evidence type="ECO:0000313" key="3">
    <source>
        <dbReference type="Proteomes" id="UP000184076"/>
    </source>
</evidence>
<protein>
    <submittedName>
        <fullName evidence="2">Phosphotransferase system mannitol/fructose-specific IIA domain (Ntr-type)</fullName>
    </submittedName>
</protein>
<dbReference type="PROSITE" id="PS51094">
    <property type="entry name" value="PTS_EIIA_TYPE_2"/>
    <property type="match status" value="1"/>
</dbReference>
<dbReference type="SUPFAM" id="SSF55804">
    <property type="entry name" value="Phoshotransferase/anion transport protein"/>
    <property type="match status" value="1"/>
</dbReference>
<dbReference type="STRING" id="1121391.SAMN02745206_00133"/>
<dbReference type="Proteomes" id="UP000184076">
    <property type="component" value="Unassembled WGS sequence"/>
</dbReference>
<reference evidence="3" key="1">
    <citation type="submission" date="2016-11" db="EMBL/GenBank/DDBJ databases">
        <authorList>
            <person name="Varghese N."/>
            <person name="Submissions S."/>
        </authorList>
    </citation>
    <scope>NUCLEOTIDE SEQUENCE [LARGE SCALE GENOMIC DNA]</scope>
    <source>
        <strain evidence="3">DSM 9756</strain>
    </source>
</reference>
<dbReference type="Gene3D" id="3.40.930.10">
    <property type="entry name" value="Mannitol-specific EII, Chain A"/>
    <property type="match status" value="1"/>
</dbReference>
<dbReference type="InterPro" id="IPR051541">
    <property type="entry name" value="PTS_SugarTrans_NitroReg"/>
</dbReference>
<sequence length="193" mass="21929">MHLWRFLNEDLVVLDVQARDRMSALREIMERIPQNGRIRNKEKALRDLLDRELLSTTGIGGGFAVPHVLTEEANVPTLVFARSEKGVDFQAKDGRPVHLILVAFASPRKKNFFIQCLYHAVQVLKDPEQFRRLMQAATPEEVLSVLGRKEKPVDRALLEPAVTISKDDPRWKWLNPRQAVGAYLARAASEVLA</sequence>
<name>A0A1M4SMM7_9BACT</name>
<feature type="domain" description="PTS EIIA type-2" evidence="1">
    <location>
        <begin position="5"/>
        <end position="149"/>
    </location>
</feature>